<keyword evidence="4 6" id="KW-0067">ATP-binding</keyword>
<dbReference type="PROSITE" id="PS50893">
    <property type="entry name" value="ABC_TRANSPORTER_2"/>
    <property type="match status" value="1"/>
</dbReference>
<dbReference type="Pfam" id="PF00005">
    <property type="entry name" value="ABC_tran"/>
    <property type="match status" value="1"/>
</dbReference>
<evidence type="ECO:0000256" key="1">
    <source>
        <dbReference type="ARBA" id="ARBA00005417"/>
    </source>
</evidence>
<organism evidence="6 7">
    <name type="scientific">Pseudonocardia sediminis</name>
    <dbReference type="NCBI Taxonomy" id="1397368"/>
    <lineage>
        <taxon>Bacteria</taxon>
        <taxon>Bacillati</taxon>
        <taxon>Actinomycetota</taxon>
        <taxon>Actinomycetes</taxon>
        <taxon>Pseudonocardiales</taxon>
        <taxon>Pseudonocardiaceae</taxon>
        <taxon>Pseudonocardia</taxon>
    </lineage>
</organism>
<evidence type="ECO:0000259" key="5">
    <source>
        <dbReference type="PROSITE" id="PS50893"/>
    </source>
</evidence>
<gene>
    <name evidence="6" type="ORF">EV383_0876</name>
</gene>
<evidence type="ECO:0000313" key="7">
    <source>
        <dbReference type="Proteomes" id="UP000291591"/>
    </source>
</evidence>
<dbReference type="InterPro" id="IPR027417">
    <property type="entry name" value="P-loop_NTPase"/>
</dbReference>
<dbReference type="Proteomes" id="UP000291591">
    <property type="component" value="Unassembled WGS sequence"/>
</dbReference>
<dbReference type="Gene3D" id="3.40.50.300">
    <property type="entry name" value="P-loop containing nucleotide triphosphate hydrolases"/>
    <property type="match status" value="1"/>
</dbReference>
<dbReference type="InterPro" id="IPR003439">
    <property type="entry name" value="ABC_transporter-like_ATP-bd"/>
</dbReference>
<comment type="similarity">
    <text evidence="1">Belongs to the ABC transporter superfamily.</text>
</comment>
<comment type="caution">
    <text evidence="6">The sequence shown here is derived from an EMBL/GenBank/DDBJ whole genome shotgun (WGS) entry which is preliminary data.</text>
</comment>
<dbReference type="GO" id="GO:0016887">
    <property type="term" value="F:ATP hydrolysis activity"/>
    <property type="evidence" value="ECO:0007669"/>
    <property type="project" value="InterPro"/>
</dbReference>
<dbReference type="InterPro" id="IPR003593">
    <property type="entry name" value="AAA+_ATPase"/>
</dbReference>
<dbReference type="EMBL" id="SHKL01000001">
    <property type="protein sequence ID" value="RZT84042.1"/>
    <property type="molecule type" value="Genomic_DNA"/>
</dbReference>
<accession>A0A4Q7UQM1</accession>
<name>A0A4Q7UQM1_PSEST</name>
<dbReference type="PANTHER" id="PTHR43335:SF4">
    <property type="entry name" value="ABC TRANSPORTER, ATP-BINDING PROTEIN"/>
    <property type="match status" value="1"/>
</dbReference>
<dbReference type="PANTHER" id="PTHR43335">
    <property type="entry name" value="ABC TRANSPORTER, ATP-BINDING PROTEIN"/>
    <property type="match status" value="1"/>
</dbReference>
<dbReference type="SUPFAM" id="SSF52540">
    <property type="entry name" value="P-loop containing nucleoside triphosphate hydrolases"/>
    <property type="match status" value="1"/>
</dbReference>
<evidence type="ECO:0000313" key="6">
    <source>
        <dbReference type="EMBL" id="RZT84042.1"/>
    </source>
</evidence>
<sequence length="332" mass="34224">MSGVYSTDPAAGAALRDPGTVPRPAAARTIGLRRAFGPVVAVDGVDLDIPMGAVLGLLGPNGSGKTTLMRMLLGLVRPTSGAVELLGRRVPDLAHEVLPHVGAMIEGPAFHPHLTGRANLTRIAAAEPLLDTPRIPGAVRATLRRVGLDEAADRRYRDYSLGMKQRLGLAVPLLVRRRLVVLDEPTNGLDPAGTRDVRQIIAEMNAAGATVVVSSHLLSEIEATCSHVAVLQSGRLVASGELRTLLDSGPGALMVTTPDTARAVHALQGAGIDAEIGGGIGGGPGPQVHVAPGPPAPDVVALLVHSGVAVHAVARPAARLEELFARLTEGPR</sequence>
<dbReference type="OrthoDB" id="9804819at2"/>
<keyword evidence="7" id="KW-1185">Reference proteome</keyword>
<reference evidence="6 7" key="1">
    <citation type="submission" date="2019-02" db="EMBL/GenBank/DDBJ databases">
        <title>Sequencing the genomes of 1000 actinobacteria strains.</title>
        <authorList>
            <person name="Klenk H.-P."/>
        </authorList>
    </citation>
    <scope>NUCLEOTIDE SEQUENCE [LARGE SCALE GENOMIC DNA]</scope>
    <source>
        <strain evidence="6 7">DSM 45779</strain>
    </source>
</reference>
<evidence type="ECO:0000256" key="4">
    <source>
        <dbReference type="ARBA" id="ARBA00022840"/>
    </source>
</evidence>
<feature type="domain" description="ABC transporter" evidence="5">
    <location>
        <begin position="27"/>
        <end position="258"/>
    </location>
</feature>
<dbReference type="RefSeq" id="WP_130288714.1">
    <property type="nucleotide sequence ID" value="NZ_SHKL01000001.1"/>
</dbReference>
<proteinExistence type="inferred from homology"/>
<dbReference type="AlphaFoldDB" id="A0A4Q7UQM1"/>
<dbReference type="SMART" id="SM00382">
    <property type="entry name" value="AAA"/>
    <property type="match status" value="1"/>
</dbReference>
<protein>
    <submittedName>
        <fullName evidence="6">ABC-2 type transport system ATP-binding protein</fullName>
    </submittedName>
</protein>
<keyword evidence="2" id="KW-0813">Transport</keyword>
<dbReference type="GO" id="GO:0005524">
    <property type="term" value="F:ATP binding"/>
    <property type="evidence" value="ECO:0007669"/>
    <property type="project" value="UniProtKB-KW"/>
</dbReference>
<evidence type="ECO:0000256" key="3">
    <source>
        <dbReference type="ARBA" id="ARBA00022741"/>
    </source>
</evidence>
<keyword evidence="3" id="KW-0547">Nucleotide-binding</keyword>
<evidence type="ECO:0000256" key="2">
    <source>
        <dbReference type="ARBA" id="ARBA00022448"/>
    </source>
</evidence>